<reference evidence="2" key="1">
    <citation type="submission" date="2023-03" db="EMBL/GenBank/DDBJ databases">
        <title>Massive genome expansion in bonnet fungi (Mycena s.s.) driven by repeated elements and novel gene families across ecological guilds.</title>
        <authorList>
            <consortium name="Lawrence Berkeley National Laboratory"/>
            <person name="Harder C.B."/>
            <person name="Miyauchi S."/>
            <person name="Viragh M."/>
            <person name="Kuo A."/>
            <person name="Thoen E."/>
            <person name="Andreopoulos B."/>
            <person name="Lu D."/>
            <person name="Skrede I."/>
            <person name="Drula E."/>
            <person name="Henrissat B."/>
            <person name="Morin E."/>
            <person name="Kohler A."/>
            <person name="Barry K."/>
            <person name="LaButti K."/>
            <person name="Morin E."/>
            <person name="Salamov A."/>
            <person name="Lipzen A."/>
            <person name="Mereny Z."/>
            <person name="Hegedus B."/>
            <person name="Baldrian P."/>
            <person name="Stursova M."/>
            <person name="Weitz H."/>
            <person name="Taylor A."/>
            <person name="Grigoriev I.V."/>
            <person name="Nagy L.G."/>
            <person name="Martin F."/>
            <person name="Kauserud H."/>
        </authorList>
    </citation>
    <scope>NUCLEOTIDE SEQUENCE</scope>
    <source>
        <strain evidence="2">9144</strain>
    </source>
</reference>
<keyword evidence="3" id="KW-1185">Reference proteome</keyword>
<protein>
    <submittedName>
        <fullName evidence="2">Uncharacterized protein</fullName>
    </submittedName>
</protein>
<feature type="region of interest" description="Disordered" evidence="1">
    <location>
        <begin position="189"/>
        <end position="216"/>
    </location>
</feature>
<evidence type="ECO:0000256" key="1">
    <source>
        <dbReference type="SAM" id="MobiDB-lite"/>
    </source>
</evidence>
<feature type="compositionally biased region" description="Polar residues" evidence="1">
    <location>
        <begin position="193"/>
        <end position="202"/>
    </location>
</feature>
<feature type="compositionally biased region" description="Gly residues" evidence="1">
    <location>
        <begin position="260"/>
        <end position="274"/>
    </location>
</feature>
<evidence type="ECO:0000313" key="2">
    <source>
        <dbReference type="EMBL" id="KAJ7211295.1"/>
    </source>
</evidence>
<dbReference type="AlphaFoldDB" id="A0AAD6VF91"/>
<sequence length="393" mass="43255">MPEGDYDYEPREVDFVFQRVSITRMDVLRYLADPVPGTVLTHESEGSLEPGYFAAYKLGDKPSLNRVGSTQNHEDFLETLETREDLELPMPPENELTQDLVELVSKRDHGICLFTGSADVETCAAWIFQPVMATMLKGEANLEDYRTPANIITVWVGFAEPLNRNLITVDREDNNRIVTFENIKLPEGMSPRASLSSPTAPQSKVIGSGGPSSGSSNSSFLAFSYSRDLFWWPFLWLIQRLFPSIFLYISNITHSFRGSSSGGSSAGSSSGGSSTGSSSSSSSAPSSLGLAPPDSPPLSPITPSTLSFSATGIDFWRLHFGWSLRVQFGGGDASREYSDLEALRLMDELKDSEYGTTCLDPLDQKWQTGIGAEALSVFLESYPEKRRLFFPNE</sequence>
<feature type="region of interest" description="Disordered" evidence="1">
    <location>
        <begin position="258"/>
        <end position="295"/>
    </location>
</feature>
<evidence type="ECO:0000313" key="3">
    <source>
        <dbReference type="Proteomes" id="UP001219525"/>
    </source>
</evidence>
<dbReference type="Proteomes" id="UP001219525">
    <property type="component" value="Unassembled WGS sequence"/>
</dbReference>
<dbReference type="EMBL" id="JARJCW010000026">
    <property type="protein sequence ID" value="KAJ7211295.1"/>
    <property type="molecule type" value="Genomic_DNA"/>
</dbReference>
<organism evidence="2 3">
    <name type="scientific">Mycena pura</name>
    <dbReference type="NCBI Taxonomy" id="153505"/>
    <lineage>
        <taxon>Eukaryota</taxon>
        <taxon>Fungi</taxon>
        <taxon>Dikarya</taxon>
        <taxon>Basidiomycota</taxon>
        <taxon>Agaricomycotina</taxon>
        <taxon>Agaricomycetes</taxon>
        <taxon>Agaricomycetidae</taxon>
        <taxon>Agaricales</taxon>
        <taxon>Marasmiineae</taxon>
        <taxon>Mycenaceae</taxon>
        <taxon>Mycena</taxon>
    </lineage>
</organism>
<comment type="caution">
    <text evidence="2">The sequence shown here is derived from an EMBL/GenBank/DDBJ whole genome shotgun (WGS) entry which is preliminary data.</text>
</comment>
<feature type="compositionally biased region" description="Low complexity" evidence="1">
    <location>
        <begin position="275"/>
        <end position="292"/>
    </location>
</feature>
<accession>A0AAD6VF91</accession>
<proteinExistence type="predicted"/>
<name>A0AAD6VF91_9AGAR</name>
<gene>
    <name evidence="2" type="ORF">GGX14DRAFT_565168</name>
</gene>